<feature type="region of interest" description="Disordered" evidence="1">
    <location>
        <begin position="413"/>
        <end position="533"/>
    </location>
</feature>
<dbReference type="EMBL" id="RKMF01000016">
    <property type="protein sequence ID" value="ROZ61924.1"/>
    <property type="molecule type" value="Genomic_DNA"/>
</dbReference>
<gene>
    <name evidence="3" type="ORF">EDL96_11600</name>
</gene>
<organism evidence="3 4">
    <name type="scientific">Kocuria soli</name>
    <dbReference type="NCBI Taxonomy" id="2485125"/>
    <lineage>
        <taxon>Bacteria</taxon>
        <taxon>Bacillati</taxon>
        <taxon>Actinomycetota</taxon>
        <taxon>Actinomycetes</taxon>
        <taxon>Micrococcales</taxon>
        <taxon>Micrococcaceae</taxon>
        <taxon>Kocuria</taxon>
    </lineage>
</organism>
<feature type="compositionally biased region" description="Basic and acidic residues" evidence="1">
    <location>
        <begin position="484"/>
        <end position="522"/>
    </location>
</feature>
<dbReference type="Proteomes" id="UP000270616">
    <property type="component" value="Unassembled WGS sequence"/>
</dbReference>
<protein>
    <submittedName>
        <fullName evidence="3">Uncharacterized protein</fullName>
    </submittedName>
</protein>
<accession>A0A3N4A8P6</accession>
<reference evidence="3 4" key="1">
    <citation type="submission" date="2018-10" db="EMBL/GenBank/DDBJ databases">
        <title>Kocuria sp. M5W7-7, whole genome shotgun sequence.</title>
        <authorList>
            <person name="Tuo L."/>
        </authorList>
    </citation>
    <scope>NUCLEOTIDE SEQUENCE [LARGE SCALE GENOMIC DNA]</scope>
    <source>
        <strain evidence="3 4">M5W7-7</strain>
    </source>
</reference>
<feature type="transmembrane region" description="Helical" evidence="2">
    <location>
        <begin position="380"/>
        <end position="402"/>
    </location>
</feature>
<sequence>MVPGVLIALGSLAVVELVVLLSVIAGGFADLGWVPGLGLGGQLWLLSLGVPLDVSVAPLEGAGPVAQTVTLAPLGLSLLTASMAFLAGARMARRAPSGAGLAGVVLTTAVVHAAVAALVAAVTASRAAAASPWSAVAFGGLIVLAFTAAGALVAGGTPAALVGARAVETARQAGQDMRWAGSYLWAVLRAAWVAMVAAVAVGALVLAFALTLGWQQVIAIQQQLGSDAAGDTVFAVLHVALLPNFLVWALSWASGAGFYLGEGSLVSPAGTNAETIPLLPILGALPPQDAPTVLAAAPVLVVLCGLLAGWWFVREGENHLGEWIAIRIPWRVVSAPVVVVVSGLVIGAATAVLAAALAGLASGSLGLGRLSLVGPQTWEMALAVGIEVAVGAAVGVAVAPWVEQGRTLAATGVNSAPPADVSPRVTEAPHEPAASTIETPALLEMGPTTGEEGRPDPTTADGGPEESRGGSTATAKGKSKVSRGARERDREAKRREDIARKQQERSLQADRKAQKRYAAAEKRRARRKAARDR</sequence>
<name>A0A3N4A8P6_9MICC</name>
<evidence type="ECO:0000256" key="2">
    <source>
        <dbReference type="SAM" id="Phobius"/>
    </source>
</evidence>
<comment type="caution">
    <text evidence="3">The sequence shown here is derived from an EMBL/GenBank/DDBJ whole genome shotgun (WGS) entry which is preliminary data.</text>
</comment>
<keyword evidence="2" id="KW-0812">Transmembrane</keyword>
<dbReference type="AlphaFoldDB" id="A0A3N4A8P6"/>
<feature type="transmembrane region" description="Helical" evidence="2">
    <location>
        <begin position="136"/>
        <end position="162"/>
    </location>
</feature>
<evidence type="ECO:0000313" key="4">
    <source>
        <dbReference type="Proteomes" id="UP000270616"/>
    </source>
</evidence>
<keyword evidence="2" id="KW-1133">Transmembrane helix</keyword>
<feature type="transmembrane region" description="Helical" evidence="2">
    <location>
        <begin position="6"/>
        <end position="24"/>
    </location>
</feature>
<feature type="transmembrane region" description="Helical" evidence="2">
    <location>
        <begin position="183"/>
        <end position="212"/>
    </location>
</feature>
<evidence type="ECO:0000313" key="3">
    <source>
        <dbReference type="EMBL" id="ROZ61924.1"/>
    </source>
</evidence>
<feature type="compositionally biased region" description="Basic residues" evidence="1">
    <location>
        <begin position="523"/>
        <end position="533"/>
    </location>
</feature>
<dbReference type="InterPro" id="IPR045931">
    <property type="entry name" value="DUF6350"/>
</dbReference>
<feature type="transmembrane region" description="Helical" evidence="2">
    <location>
        <begin position="101"/>
        <end position="124"/>
    </location>
</feature>
<keyword evidence="2" id="KW-0472">Membrane</keyword>
<feature type="transmembrane region" description="Helical" evidence="2">
    <location>
        <begin position="70"/>
        <end position="89"/>
    </location>
</feature>
<proteinExistence type="predicted"/>
<keyword evidence="4" id="KW-1185">Reference proteome</keyword>
<feature type="transmembrane region" description="Helical" evidence="2">
    <location>
        <begin position="292"/>
        <end position="313"/>
    </location>
</feature>
<evidence type="ECO:0000256" key="1">
    <source>
        <dbReference type="SAM" id="MobiDB-lite"/>
    </source>
</evidence>
<feature type="transmembrane region" description="Helical" evidence="2">
    <location>
        <begin position="333"/>
        <end position="360"/>
    </location>
</feature>
<dbReference type="Pfam" id="PF19877">
    <property type="entry name" value="DUF6350"/>
    <property type="match status" value="1"/>
</dbReference>